<dbReference type="Gene3D" id="2.60.40.740">
    <property type="match status" value="2"/>
</dbReference>
<keyword evidence="5" id="KW-0572">Peptidoglycan-anchor</keyword>
<keyword evidence="4" id="KW-0732">Signal</keyword>
<keyword evidence="3" id="KW-0964">Secreted</keyword>
<proteinExistence type="predicted"/>
<feature type="domain" description="DUF5979" evidence="7">
    <location>
        <begin position="1120"/>
        <end position="1228"/>
    </location>
</feature>
<dbReference type="InterPro" id="IPR008966">
    <property type="entry name" value="Adhesion_dom_sf"/>
</dbReference>
<comment type="subcellular location">
    <subcellularLocation>
        <location evidence="1">Secreted</location>
        <location evidence="1">Cell wall</location>
    </subcellularLocation>
</comment>
<protein>
    <recommendedName>
        <fullName evidence="7">DUF5979 domain-containing protein</fullName>
    </recommendedName>
</protein>
<dbReference type="Proteomes" id="UP000183750">
    <property type="component" value="Unassembled WGS sequence"/>
</dbReference>
<dbReference type="InterPro" id="IPR046022">
    <property type="entry name" value="DUF5979"/>
</dbReference>
<evidence type="ECO:0000256" key="4">
    <source>
        <dbReference type="ARBA" id="ARBA00022729"/>
    </source>
</evidence>
<feature type="transmembrane region" description="Helical" evidence="6">
    <location>
        <begin position="1364"/>
        <end position="1386"/>
    </location>
</feature>
<feature type="domain" description="DUF5979" evidence="7">
    <location>
        <begin position="887"/>
        <end position="993"/>
    </location>
</feature>
<feature type="domain" description="DUF5979" evidence="7">
    <location>
        <begin position="775"/>
        <end position="880"/>
    </location>
</feature>
<evidence type="ECO:0000256" key="6">
    <source>
        <dbReference type="SAM" id="Phobius"/>
    </source>
</evidence>
<keyword evidence="2" id="KW-0134">Cell wall</keyword>
<organism evidence="8 9">
    <name type="scientific">Microbacterium hydrocarbonoxydans</name>
    <dbReference type="NCBI Taxonomy" id="273678"/>
    <lineage>
        <taxon>Bacteria</taxon>
        <taxon>Bacillati</taxon>
        <taxon>Actinomycetota</taxon>
        <taxon>Actinomycetes</taxon>
        <taxon>Micrococcales</taxon>
        <taxon>Microbacteriaceae</taxon>
        <taxon>Microbacterium</taxon>
    </lineage>
</organism>
<dbReference type="SUPFAM" id="SSF49401">
    <property type="entry name" value="Bacterial adhesins"/>
    <property type="match status" value="2"/>
</dbReference>
<dbReference type="Pfam" id="PF19407">
    <property type="entry name" value="DUF5979"/>
    <property type="match status" value="5"/>
</dbReference>
<sequence length="1392" mass="142273">MSRTKTGTPSLLRRTVAGLSAVGIALIGLVAMPSMAAAAPNAAIVVGAVAIAPVDAQATVGDRLTVSGSWDASAADPHAGDTFTIGLPPELAFPQAVPFPLLGSDDEGNSVVWGNCLTDPATSIATCELTDAVEATPELVQGAWQFEVKAANATTAEGVEFDLNGATVIVDLPGTGGIDDGIELPGEVSKSGVMNQDNWSMTWTVDIPGANMVGQNTVTLHDTLGAGHELCTPTGLKVETVRGSTVVNVTGLATTVPAAGATEFDVVLTAPTSGFDANVTYRATYQTCTPDGQIDPAGTTYENAAQVEGWGSAGAGVGEVRNLPWQQNLTKSGSVLGGADRNGKVAWTVTIPGDQLLGKDGFTMTEALGVGHQLCTDTISGLQVTERYGPSNRLQQNITSRLTATTVFSTAQGFQVRFDIDDEDLEFRASDYRYVITYTTCVTSTDLPAGGTGYTNRVDIDGQVAGTTASVPARSQGKSGQINTSAVTLDGVQHMPQTTLNWAVRIPGQMIEDIDGPLTLTDTFSASQMICEAGDPSGGTAARMNLKVEARDQIQNGGLSTVDLAADTEATVDGNVITFDIDPTDLPIPTGTSDGFSREYQYVITYTTCTASGGMDARGTEYSNTLTGSGINFTTTSTQSNSGSGTGQGVTRGSVSIDKILADTPGAEFVPDDAAFTVHVREIDPAGTTQNEYDLRVPLTGAPVSGLNARGTGWTVQLTEPTFPSIPGVTFGTPVFAPGAGLTVSQDGTVATASITPGTNVSVALTNEARLGSISLVKALGGPAAGLVDADRTYRVTAQIDTSALGAGFPSQPARTVDVVAGEPVVLADLPIGATVRFSEARPANDDRFTWGEPVFAPGSVTVTAAHAVTPATVTLTNTVSRTVGTFSIVKTVTGAQADNPAVPDAVTVTASWDQEGTPGSKTLTVPTDGTPVPLGEDLLIGTEVTLTETPLSDGSSIAWGAPTWSGTGVSVDGLSAVVAVGRTADATVTLENHAATSTAGISLLKGIAGEASTEVQPSTEFPVTATWVDEDGDEQSRDLTINALEPTPLGIDLPAGTVVTITEGARPDFDTVVWGSITISGSGVADAGDGSATVTVSDQQGAEALVTVVNEATWAPGSFSITKSIAGIAEGDAEVPESVTVTASWIDGDGERSEEIQVPTDGSPAVFPRELPHGTEVTLVETPSEASARFTWADPAWSGDRVTAAEDTTAVVTIGAADTAEVALVNTAVASLGELTITKSVTGEGASRSASTVFPVTVSWTDLLGESQTRDLDLTPGEPAVIDDLPLGTEVQVEEHAAALPDQIRWSGADWSSDADNVSVSTDAGSVRAVVTVTGEPGTTAELSLVNELTVAPALAVTGADAAAAWTLAGIASVAALLGAALITVRRPRRS</sequence>
<feature type="domain" description="DUF5979" evidence="7">
    <location>
        <begin position="1003"/>
        <end position="1112"/>
    </location>
</feature>
<evidence type="ECO:0000256" key="2">
    <source>
        <dbReference type="ARBA" id="ARBA00022512"/>
    </source>
</evidence>
<dbReference type="InterPro" id="IPR011252">
    <property type="entry name" value="Fibrogen-bd_dom1"/>
</dbReference>
<evidence type="ECO:0000256" key="3">
    <source>
        <dbReference type="ARBA" id="ARBA00022525"/>
    </source>
</evidence>
<evidence type="ECO:0000259" key="7">
    <source>
        <dbReference type="Pfam" id="PF19407"/>
    </source>
</evidence>
<keyword evidence="6" id="KW-0812">Transmembrane</keyword>
<gene>
    <name evidence="8" type="ORF">SAMN04489807_0176</name>
</gene>
<keyword evidence="6" id="KW-1133">Transmembrane helix</keyword>
<dbReference type="RefSeq" id="WP_060927950.1">
    <property type="nucleotide sequence ID" value="NZ_FNSQ01000005.1"/>
</dbReference>
<evidence type="ECO:0000313" key="9">
    <source>
        <dbReference type="Proteomes" id="UP000183750"/>
    </source>
</evidence>
<evidence type="ECO:0000313" key="8">
    <source>
        <dbReference type="EMBL" id="SEB36469.1"/>
    </source>
</evidence>
<keyword evidence="6" id="KW-0472">Membrane</keyword>
<dbReference type="GO" id="GO:0007155">
    <property type="term" value="P:cell adhesion"/>
    <property type="evidence" value="ECO:0007669"/>
    <property type="project" value="InterPro"/>
</dbReference>
<dbReference type="Gene3D" id="2.60.40.1280">
    <property type="match status" value="1"/>
</dbReference>
<evidence type="ECO:0000256" key="5">
    <source>
        <dbReference type="ARBA" id="ARBA00023088"/>
    </source>
</evidence>
<feature type="domain" description="DUF5979" evidence="7">
    <location>
        <begin position="1236"/>
        <end position="1335"/>
    </location>
</feature>
<reference evidence="9" key="1">
    <citation type="submission" date="2016-10" db="EMBL/GenBank/DDBJ databases">
        <authorList>
            <person name="Varghese N."/>
            <person name="Submissions S."/>
        </authorList>
    </citation>
    <scope>NUCLEOTIDE SEQUENCE [LARGE SCALE GENOMIC DNA]</scope>
    <source>
        <strain evidence="9">DSM 16089</strain>
    </source>
</reference>
<accession>A0A1H4IQY8</accession>
<name>A0A1H4IQY8_9MICO</name>
<evidence type="ECO:0000256" key="1">
    <source>
        <dbReference type="ARBA" id="ARBA00004191"/>
    </source>
</evidence>
<dbReference type="OrthoDB" id="3257943at2"/>
<dbReference type="EMBL" id="FNSQ01000005">
    <property type="protein sequence ID" value="SEB36469.1"/>
    <property type="molecule type" value="Genomic_DNA"/>
</dbReference>
<keyword evidence="9" id="KW-1185">Reference proteome</keyword>